<dbReference type="SUPFAM" id="SSF48452">
    <property type="entry name" value="TPR-like"/>
    <property type="match status" value="3"/>
</dbReference>
<evidence type="ECO:0000313" key="2">
    <source>
        <dbReference type="Proteomes" id="UP000678374"/>
    </source>
</evidence>
<dbReference type="SMART" id="SM00028">
    <property type="entry name" value="TPR"/>
    <property type="match status" value="6"/>
</dbReference>
<sequence>MRRAESALLAALVLAGCASGPLPGDDQPTLKALAQRPLPAITPGRLPTDEQRALAAWQALLAAQPDAKQRAQALRRLGDLEMDATDARLASQDGASADYRAAIARYQTLLKETPNDPGNDRVLYQLARAQELGGDAPAALATLDRLVASYPQTTALDEAQFRRGELLFSARRYAPAEAAFGAVLASPRAHGLTERARYMQGWSQFKQARLEPALGNFMAVLDTHLSERDPAVPVEQLPGLSRANRELVDDVLRVIALALENLQGVAAIAPLVNSPQRASYAVRLYQNQAALYLKQDRPKDAADALGAFVRRAPQDPMAPLLQAQVVRIHADAGFEQQALAAKLAFVEHYGLDPAFQASAPEAWTRARPLVREFLGELAQRHHAAAQKTHQAAEVQAAVRWYQALLTQFPDDADSPRQRFLLAELLFEDRQYAAAATEYERSAYQDPPHPRSAEAGYAALLAYDAQLKSAPDDAPLLRERLASALRFADRHAADPRAAAVLADAAERQWRAGQSAEAQASATRVLAWRPEPAAPVRRSALGVQARAAFDAGRFAEAERASQQALALTPEGDPSRAALSERLAASIYRQAEAARNGGQSAEAAALFTRVGSAAPGSSIHANADFDAAAQWIALKDWPRAAEALEAFRRQHPGHALQAQLPARLALAYDELQRPALAAAEYERVAASAGEPEARRTALWLAAQRRESAQDRDAAATWERYLKAWPQPLPEATEARAALARHARTSAQALAWQRELLATERAGGA</sequence>
<dbReference type="InterPro" id="IPR011990">
    <property type="entry name" value="TPR-like_helical_dom_sf"/>
</dbReference>
<dbReference type="InterPro" id="IPR019734">
    <property type="entry name" value="TPR_rpt"/>
</dbReference>
<comment type="caution">
    <text evidence="1">The sequence shown here is derived from an EMBL/GenBank/DDBJ whole genome shotgun (WGS) entry which is preliminary data.</text>
</comment>
<dbReference type="EMBL" id="JAGQDE010000040">
    <property type="protein sequence ID" value="MBQ0961815.1"/>
    <property type="molecule type" value="Genomic_DNA"/>
</dbReference>
<accession>A0A941BSL0</accession>
<feature type="non-terminal residue" evidence="1">
    <location>
        <position position="761"/>
    </location>
</feature>
<dbReference type="AlphaFoldDB" id="A0A941BSL0"/>
<dbReference type="RefSeq" id="WP_210804499.1">
    <property type="nucleotide sequence ID" value="NZ_JAGQDE010000040.1"/>
</dbReference>
<gene>
    <name evidence="1" type="ORF">KAK06_22955</name>
</gene>
<dbReference type="Proteomes" id="UP000678374">
    <property type="component" value="Unassembled WGS sequence"/>
</dbReference>
<dbReference type="PROSITE" id="PS51257">
    <property type="entry name" value="PROKAR_LIPOPROTEIN"/>
    <property type="match status" value="1"/>
</dbReference>
<name>A0A941BSL0_9BURK</name>
<dbReference type="Gene3D" id="1.25.40.10">
    <property type="entry name" value="Tetratricopeptide repeat domain"/>
    <property type="match status" value="5"/>
</dbReference>
<reference evidence="1" key="1">
    <citation type="submission" date="2021-04" db="EMBL/GenBank/DDBJ databases">
        <title>The genome sequence of Ideonella sp. 4Y11.</title>
        <authorList>
            <person name="Liu Y."/>
        </authorList>
    </citation>
    <scope>NUCLEOTIDE SEQUENCE</scope>
    <source>
        <strain evidence="1">4Y11</strain>
    </source>
</reference>
<organism evidence="1 2">
    <name type="scientific">Ideonella aquatica</name>
    <dbReference type="NCBI Taxonomy" id="2824119"/>
    <lineage>
        <taxon>Bacteria</taxon>
        <taxon>Pseudomonadati</taxon>
        <taxon>Pseudomonadota</taxon>
        <taxon>Betaproteobacteria</taxon>
        <taxon>Burkholderiales</taxon>
        <taxon>Sphaerotilaceae</taxon>
        <taxon>Ideonella</taxon>
    </lineage>
</organism>
<evidence type="ECO:0000313" key="1">
    <source>
        <dbReference type="EMBL" id="MBQ0961815.1"/>
    </source>
</evidence>
<dbReference type="Pfam" id="PF14559">
    <property type="entry name" value="TPR_19"/>
    <property type="match status" value="1"/>
</dbReference>
<protein>
    <submittedName>
        <fullName evidence="1">Tetratricopeptide repeat protein</fullName>
    </submittedName>
</protein>
<proteinExistence type="predicted"/>
<keyword evidence="2" id="KW-1185">Reference proteome</keyword>
<dbReference type="Pfam" id="PF13174">
    <property type="entry name" value="TPR_6"/>
    <property type="match status" value="1"/>
</dbReference>